<accession>A0AA86T2T2</accession>
<dbReference type="EMBL" id="OY731406">
    <property type="protein sequence ID" value="CAJ1973338.1"/>
    <property type="molecule type" value="Genomic_DNA"/>
</dbReference>
<dbReference type="Proteomes" id="UP001189624">
    <property type="component" value="Chromosome 9"/>
</dbReference>
<gene>
    <name evidence="1" type="ORF">AYBTSS11_LOCUS25399</name>
</gene>
<reference evidence="1" key="1">
    <citation type="submission" date="2023-10" db="EMBL/GenBank/DDBJ databases">
        <authorList>
            <person name="Domelevo Entfellner J.-B."/>
        </authorList>
    </citation>
    <scope>NUCLEOTIDE SEQUENCE</scope>
</reference>
<proteinExistence type="predicted"/>
<evidence type="ECO:0000313" key="1">
    <source>
        <dbReference type="EMBL" id="CAJ1973338.1"/>
    </source>
</evidence>
<name>A0AA86T2T2_9FABA</name>
<dbReference type="Gramene" id="rna-AYBTSS11_LOCUS25399">
    <property type="protein sequence ID" value="CAJ1973338.1"/>
    <property type="gene ID" value="gene-AYBTSS11_LOCUS25399"/>
</dbReference>
<keyword evidence="2" id="KW-1185">Reference proteome</keyword>
<protein>
    <submittedName>
        <fullName evidence="1">Uncharacterized protein</fullName>
    </submittedName>
</protein>
<evidence type="ECO:0000313" key="2">
    <source>
        <dbReference type="Proteomes" id="UP001189624"/>
    </source>
</evidence>
<sequence>MTKMQQPHDLESSFTVSFVHNANHHITREDDLDGMYIHRILYLCTLVSTDDMYTLRKHLSFSFSAKQITVVPLGTLLP</sequence>
<dbReference type="AlphaFoldDB" id="A0AA86T2T2"/>
<organism evidence="1 2">
    <name type="scientific">Sphenostylis stenocarpa</name>
    <dbReference type="NCBI Taxonomy" id="92480"/>
    <lineage>
        <taxon>Eukaryota</taxon>
        <taxon>Viridiplantae</taxon>
        <taxon>Streptophyta</taxon>
        <taxon>Embryophyta</taxon>
        <taxon>Tracheophyta</taxon>
        <taxon>Spermatophyta</taxon>
        <taxon>Magnoliopsida</taxon>
        <taxon>eudicotyledons</taxon>
        <taxon>Gunneridae</taxon>
        <taxon>Pentapetalae</taxon>
        <taxon>rosids</taxon>
        <taxon>fabids</taxon>
        <taxon>Fabales</taxon>
        <taxon>Fabaceae</taxon>
        <taxon>Papilionoideae</taxon>
        <taxon>50 kb inversion clade</taxon>
        <taxon>NPAAA clade</taxon>
        <taxon>indigoferoid/millettioid clade</taxon>
        <taxon>Phaseoleae</taxon>
        <taxon>Sphenostylis</taxon>
    </lineage>
</organism>